<gene>
    <name evidence="3" type="ORF">GCM10009802_41280</name>
</gene>
<name>A0ABN2YV02_9ACTN</name>
<evidence type="ECO:0000259" key="2">
    <source>
        <dbReference type="Pfam" id="PF12697"/>
    </source>
</evidence>
<keyword evidence="1" id="KW-0732">Signal</keyword>
<feature type="domain" description="AB hydrolase-1" evidence="2">
    <location>
        <begin position="166"/>
        <end position="371"/>
    </location>
</feature>
<dbReference type="EMBL" id="BAAAPF010000148">
    <property type="protein sequence ID" value="GAA2132876.1"/>
    <property type="molecule type" value="Genomic_DNA"/>
</dbReference>
<dbReference type="Proteomes" id="UP001500443">
    <property type="component" value="Unassembled WGS sequence"/>
</dbReference>
<comment type="caution">
    <text evidence="3">The sequence shown here is derived from an EMBL/GenBank/DDBJ whole genome shotgun (WGS) entry which is preliminary data.</text>
</comment>
<organism evidence="3 4">
    <name type="scientific">Streptomyces synnematoformans</name>
    <dbReference type="NCBI Taxonomy" id="415721"/>
    <lineage>
        <taxon>Bacteria</taxon>
        <taxon>Bacillati</taxon>
        <taxon>Actinomycetota</taxon>
        <taxon>Actinomycetes</taxon>
        <taxon>Kitasatosporales</taxon>
        <taxon>Streptomycetaceae</taxon>
        <taxon>Streptomyces</taxon>
    </lineage>
</organism>
<protein>
    <submittedName>
        <fullName evidence="3">Alpha/beta fold hydrolase</fullName>
    </submittedName>
</protein>
<feature type="signal peptide" evidence="1">
    <location>
        <begin position="1"/>
        <end position="25"/>
    </location>
</feature>
<dbReference type="SUPFAM" id="SSF53474">
    <property type="entry name" value="alpha/beta-Hydrolases"/>
    <property type="match status" value="1"/>
</dbReference>
<sequence>MTGMRITPAAAAVTSLLAAGLGAGAAAVAAARYGSRAALRPAPDGPVGFGGTRLRVVAAAGGRVTLAPASAPALLPETYGLAGDGVHAVAGPLLRSESRPGGQLVRTLERVTYGSLDAGTRVRLTPKVYAGTPRSALGIAYEDVAVDGPLGPLPAWYVPGARGTWVIAVHGLGDTREQALTALPLLHGLDLPVLAPAYRGDPGAPPPPDGRGGLGRTEWPDLDAALRWALRPGARRVVLYGWSAGAAMALATAVASAAANSVAGLVLDSPVLDWRAAVRALAGRSGPPGRLALPDPLRGLAVLAAGEFGELATPLAVPDAPTLILQGRADDVAPLAAARAFAARGGDRLLLREVPDGRHAALWNATPHAYEDTLRRFLTPLL</sequence>
<dbReference type="InterPro" id="IPR029058">
    <property type="entry name" value="AB_hydrolase_fold"/>
</dbReference>
<evidence type="ECO:0000313" key="4">
    <source>
        <dbReference type="Proteomes" id="UP001500443"/>
    </source>
</evidence>
<keyword evidence="4" id="KW-1185">Reference proteome</keyword>
<accession>A0ABN2YV02</accession>
<evidence type="ECO:0000313" key="3">
    <source>
        <dbReference type="EMBL" id="GAA2132876.1"/>
    </source>
</evidence>
<dbReference type="Pfam" id="PF12697">
    <property type="entry name" value="Abhydrolase_6"/>
    <property type="match status" value="1"/>
</dbReference>
<evidence type="ECO:0000256" key="1">
    <source>
        <dbReference type="SAM" id="SignalP"/>
    </source>
</evidence>
<dbReference type="Gene3D" id="3.40.50.1820">
    <property type="entry name" value="alpha/beta hydrolase"/>
    <property type="match status" value="1"/>
</dbReference>
<feature type="chain" id="PRO_5047047796" evidence="1">
    <location>
        <begin position="26"/>
        <end position="382"/>
    </location>
</feature>
<proteinExistence type="predicted"/>
<dbReference type="InterPro" id="IPR000073">
    <property type="entry name" value="AB_hydrolase_1"/>
</dbReference>
<keyword evidence="3" id="KW-0378">Hydrolase</keyword>
<dbReference type="GO" id="GO:0016787">
    <property type="term" value="F:hydrolase activity"/>
    <property type="evidence" value="ECO:0007669"/>
    <property type="project" value="UniProtKB-KW"/>
</dbReference>
<reference evidence="3 4" key="1">
    <citation type="journal article" date="2019" name="Int. J. Syst. Evol. Microbiol.">
        <title>The Global Catalogue of Microorganisms (GCM) 10K type strain sequencing project: providing services to taxonomists for standard genome sequencing and annotation.</title>
        <authorList>
            <consortium name="The Broad Institute Genomics Platform"/>
            <consortium name="The Broad Institute Genome Sequencing Center for Infectious Disease"/>
            <person name="Wu L."/>
            <person name="Ma J."/>
        </authorList>
    </citation>
    <scope>NUCLEOTIDE SEQUENCE [LARGE SCALE GENOMIC DNA]</scope>
    <source>
        <strain evidence="3 4">JCM 15481</strain>
    </source>
</reference>